<name>A0AAV4CKW6_9GAST</name>
<dbReference type="AlphaFoldDB" id="A0AAV4CKW6"/>
<sequence length="77" mass="8242">MGNCFENNNNNISNNNNNNSNSSRSIKGILCSAGGFSVTLKSAAASSRQFIPATAWFEGGEGGAKLIWLEPKVFRCQ</sequence>
<feature type="compositionally biased region" description="Low complexity" evidence="1">
    <location>
        <begin position="7"/>
        <end position="22"/>
    </location>
</feature>
<dbReference type="EMBL" id="BLXT01006564">
    <property type="protein sequence ID" value="GFO32087.1"/>
    <property type="molecule type" value="Genomic_DNA"/>
</dbReference>
<proteinExistence type="predicted"/>
<feature type="region of interest" description="Disordered" evidence="1">
    <location>
        <begin position="1"/>
        <end position="22"/>
    </location>
</feature>
<organism evidence="2 3">
    <name type="scientific">Plakobranchus ocellatus</name>
    <dbReference type="NCBI Taxonomy" id="259542"/>
    <lineage>
        <taxon>Eukaryota</taxon>
        <taxon>Metazoa</taxon>
        <taxon>Spiralia</taxon>
        <taxon>Lophotrochozoa</taxon>
        <taxon>Mollusca</taxon>
        <taxon>Gastropoda</taxon>
        <taxon>Heterobranchia</taxon>
        <taxon>Euthyneura</taxon>
        <taxon>Panpulmonata</taxon>
        <taxon>Sacoglossa</taxon>
        <taxon>Placobranchoidea</taxon>
        <taxon>Plakobranchidae</taxon>
        <taxon>Plakobranchus</taxon>
    </lineage>
</organism>
<dbReference type="Proteomes" id="UP000735302">
    <property type="component" value="Unassembled WGS sequence"/>
</dbReference>
<evidence type="ECO:0000256" key="1">
    <source>
        <dbReference type="SAM" id="MobiDB-lite"/>
    </source>
</evidence>
<reference evidence="2 3" key="1">
    <citation type="journal article" date="2021" name="Elife">
        <title>Chloroplast acquisition without the gene transfer in kleptoplastic sea slugs, Plakobranchus ocellatus.</title>
        <authorList>
            <person name="Maeda T."/>
            <person name="Takahashi S."/>
            <person name="Yoshida T."/>
            <person name="Shimamura S."/>
            <person name="Takaki Y."/>
            <person name="Nagai Y."/>
            <person name="Toyoda A."/>
            <person name="Suzuki Y."/>
            <person name="Arimoto A."/>
            <person name="Ishii H."/>
            <person name="Satoh N."/>
            <person name="Nishiyama T."/>
            <person name="Hasebe M."/>
            <person name="Maruyama T."/>
            <person name="Minagawa J."/>
            <person name="Obokata J."/>
            <person name="Shigenobu S."/>
        </authorList>
    </citation>
    <scope>NUCLEOTIDE SEQUENCE [LARGE SCALE GENOMIC DNA]</scope>
</reference>
<gene>
    <name evidence="2" type="ORF">PoB_005859200</name>
</gene>
<accession>A0AAV4CKW6</accession>
<evidence type="ECO:0000313" key="2">
    <source>
        <dbReference type="EMBL" id="GFO32087.1"/>
    </source>
</evidence>
<protein>
    <submittedName>
        <fullName evidence="2">Uncharacterized protein</fullName>
    </submittedName>
</protein>
<evidence type="ECO:0000313" key="3">
    <source>
        <dbReference type="Proteomes" id="UP000735302"/>
    </source>
</evidence>
<keyword evidence="3" id="KW-1185">Reference proteome</keyword>
<comment type="caution">
    <text evidence="2">The sequence shown here is derived from an EMBL/GenBank/DDBJ whole genome shotgun (WGS) entry which is preliminary data.</text>
</comment>